<comment type="similarity">
    <text evidence="1">Belongs to the class-II aminoacyl-tRNA synthetase family.</text>
</comment>
<dbReference type="GO" id="GO:0005634">
    <property type="term" value="C:nucleus"/>
    <property type="evidence" value="ECO:0007669"/>
    <property type="project" value="InterPro"/>
</dbReference>
<keyword evidence="4" id="KW-0436">Ligase</keyword>
<dbReference type="InterPro" id="IPR002344">
    <property type="entry name" value="Lupus_La"/>
</dbReference>
<dbReference type="InterPro" id="IPR050058">
    <property type="entry name" value="Ala-tRNA_ligase"/>
</dbReference>
<dbReference type="GO" id="GO:0006396">
    <property type="term" value="P:RNA processing"/>
    <property type="evidence" value="ECO:0007669"/>
    <property type="project" value="InterPro"/>
</dbReference>
<dbReference type="GO" id="GO:1990904">
    <property type="term" value="C:ribonucleoprotein complex"/>
    <property type="evidence" value="ECO:0007669"/>
    <property type="project" value="UniProtKB-UniRule"/>
</dbReference>
<dbReference type="InterPro" id="IPR000504">
    <property type="entry name" value="RRM_dom"/>
</dbReference>
<dbReference type="InterPro" id="IPR014886">
    <property type="entry name" value="La_xRRM"/>
</dbReference>
<dbReference type="EC" id="6.1.1.7" evidence="2"/>
<feature type="domain" description="HTH La-type RNA-binding" evidence="14">
    <location>
        <begin position="10"/>
        <end position="100"/>
    </location>
</feature>
<feature type="domain" description="XRRM" evidence="15">
    <location>
        <begin position="225"/>
        <end position="360"/>
    </location>
</feature>
<evidence type="ECO:0000256" key="7">
    <source>
        <dbReference type="ARBA" id="ARBA00022884"/>
    </source>
</evidence>
<evidence type="ECO:0000256" key="1">
    <source>
        <dbReference type="ARBA" id="ARBA00008226"/>
    </source>
</evidence>
<dbReference type="Pfam" id="PF05383">
    <property type="entry name" value="La"/>
    <property type="match status" value="1"/>
</dbReference>
<evidence type="ECO:0000256" key="3">
    <source>
        <dbReference type="ARBA" id="ARBA00022555"/>
    </source>
</evidence>
<dbReference type="PRINTS" id="PR00302">
    <property type="entry name" value="LUPUSLA"/>
</dbReference>
<keyword evidence="16" id="KW-1185">Reference proteome</keyword>
<dbReference type="SMART" id="SM00360">
    <property type="entry name" value="RRM"/>
    <property type="match status" value="1"/>
</dbReference>
<dbReference type="GO" id="GO:0005737">
    <property type="term" value="C:cytoplasm"/>
    <property type="evidence" value="ECO:0007669"/>
    <property type="project" value="InterPro"/>
</dbReference>
<dbReference type="InterPro" id="IPR035979">
    <property type="entry name" value="RBD_domain_sf"/>
</dbReference>
<evidence type="ECO:0000259" key="14">
    <source>
        <dbReference type="PROSITE" id="PS50961"/>
    </source>
</evidence>
<dbReference type="Pfam" id="PF01411">
    <property type="entry name" value="tRNA-synt_2c"/>
    <property type="match status" value="1"/>
</dbReference>
<evidence type="ECO:0000256" key="4">
    <source>
        <dbReference type="ARBA" id="ARBA00022598"/>
    </source>
</evidence>
<dbReference type="InterPro" id="IPR036388">
    <property type="entry name" value="WH-like_DNA-bd_sf"/>
</dbReference>
<dbReference type="PROSITE" id="PS50860">
    <property type="entry name" value="AA_TRNA_LIGASE_II_ALA"/>
    <property type="match status" value="1"/>
</dbReference>
<dbReference type="InterPro" id="IPR018164">
    <property type="entry name" value="Ala-tRNA-synth_IIc_N"/>
</dbReference>
<dbReference type="PROSITE" id="PS51939">
    <property type="entry name" value="XRRM"/>
    <property type="match status" value="1"/>
</dbReference>
<dbReference type="PROSITE" id="PS50961">
    <property type="entry name" value="HTH_LA"/>
    <property type="match status" value="1"/>
</dbReference>
<evidence type="ECO:0000256" key="2">
    <source>
        <dbReference type="ARBA" id="ARBA00013168"/>
    </source>
</evidence>
<dbReference type="InterPro" id="IPR018165">
    <property type="entry name" value="Ala-tRNA-synth_IIc_core"/>
</dbReference>
<keyword evidence="3" id="KW-0820">tRNA-binding</keyword>
<dbReference type="InterPro" id="IPR018162">
    <property type="entry name" value="Ala-tRNA-ligase_IIc_anticod-bd"/>
</dbReference>
<dbReference type="CDD" id="cd00673">
    <property type="entry name" value="AlaRS_core"/>
    <property type="match status" value="1"/>
</dbReference>
<evidence type="ECO:0000259" key="13">
    <source>
        <dbReference type="PROSITE" id="PS50860"/>
    </source>
</evidence>
<evidence type="ECO:0000256" key="9">
    <source>
        <dbReference type="ARBA" id="ARBA00023146"/>
    </source>
</evidence>
<feature type="domain" description="Alanyl-transfer RNA synthetases family profile" evidence="13">
    <location>
        <begin position="426"/>
        <end position="827"/>
    </location>
</feature>
<feature type="region of interest" description="Disordered" evidence="11">
    <location>
        <begin position="337"/>
        <end position="421"/>
    </location>
</feature>
<evidence type="ECO:0000259" key="15">
    <source>
        <dbReference type="PROSITE" id="PS51939"/>
    </source>
</evidence>
<evidence type="ECO:0000256" key="8">
    <source>
        <dbReference type="ARBA" id="ARBA00022917"/>
    </source>
</evidence>
<evidence type="ECO:0000256" key="6">
    <source>
        <dbReference type="ARBA" id="ARBA00022840"/>
    </source>
</evidence>
<keyword evidence="7 10" id="KW-0694">RNA-binding</keyword>
<evidence type="ECO:0000256" key="11">
    <source>
        <dbReference type="SAM" id="MobiDB-lite"/>
    </source>
</evidence>
<evidence type="ECO:0000313" key="17">
    <source>
        <dbReference type="WBParaSite" id="scf7180000423283.g10575"/>
    </source>
</evidence>
<dbReference type="InterPro" id="IPR045864">
    <property type="entry name" value="aa-tRNA-synth_II/BPL/LPL"/>
</dbReference>
<protein>
    <recommendedName>
        <fullName evidence="2">alanine--tRNA ligase</fullName>
        <ecNumber evidence="2">6.1.1.7</ecNumber>
    </recommendedName>
</protein>
<feature type="compositionally biased region" description="Basic and acidic residues" evidence="11">
    <location>
        <begin position="362"/>
        <end position="372"/>
    </location>
</feature>
<dbReference type="Gene3D" id="3.30.930.10">
    <property type="entry name" value="Bira Bifunctional Protein, Domain 2"/>
    <property type="match status" value="1"/>
</dbReference>
<keyword evidence="8" id="KW-0648">Protein biosynthesis</keyword>
<dbReference type="PROSITE" id="PS50102">
    <property type="entry name" value="RRM"/>
    <property type="match status" value="1"/>
</dbReference>
<dbReference type="GO" id="GO:0005524">
    <property type="term" value="F:ATP binding"/>
    <property type="evidence" value="ECO:0007669"/>
    <property type="project" value="UniProtKB-KW"/>
</dbReference>
<evidence type="ECO:0000256" key="5">
    <source>
        <dbReference type="ARBA" id="ARBA00022741"/>
    </source>
</evidence>
<accession>A0A915P1H2</accession>
<keyword evidence="6" id="KW-0067">ATP-binding</keyword>
<dbReference type="Pfam" id="PF00076">
    <property type="entry name" value="RRM_1"/>
    <property type="match status" value="1"/>
</dbReference>
<sequence length="827" mass="95369">MSASVNGNSKDTNPNKCEKIMKQVEYYFGDINLPRDKFIQEEMKKDNGWIPLSTMLKFNRLAALTQDIENITASLKDSHLIEISDDNLKIRRNPEVPMPENTLEYWQEIKRRTVYLKGFPLEATLDEISEFVGKFGVVENILMRKTKVGKDTPRMFKGSIFVTFKDKDQAKRLADIKDLKFRDEFQLVNKMQDAYWADKHAERVKQKDLKKQMKKTQIEQQNKAHFKKGVVLKICGMKNEDVNHVALIAKLKTFFEPFGKPAYVNIEGNEATIRFFSVEEDAASSAWQKAVNSAKENGDSDGKVIFEGNEITGSVLDGEEEEKYWADFSKAKLAKHDLVEKQQKGKKQFDRNSKTNRKRRADKGSGHVAKNEKKGKRTVFDNDEDEENEKGDGKNTEEMDENALSVEDNKKTAEEDEPVEQKKKKFIPILVGEQEPPAKRLVNSQKCIRLNDKDLVGYDDQHHTFFEMLGNWSFGDCSKAEALQFVWEFLTQTLSVNPSHLYTTYFGGNEIHDADTETRDIWQMMGVPNTHLFACNAERNLWSLGDIGPFGTCTEIHFDRRMINSKDKKSKNNESQTSINFDSPHLMELWNIVFMKYNRHRDGRITFLSSPLIVDTGMGLERLCTIMQNCNSTYETDLFQPLINRMSELSPHSLAYQGRWGHEDSNEKDTAFRIVSDHIRTIVATFAEGLHITSLERGSLAKLVPLVTKQLVCVYLFIVNNLLFKGDAHPDLRINERNIIEKVANEERRLWAQQDEGFKHIENILGNLARGGTVPGDCVYELIYKNRIDLDSIKEYVKNRGFSIDESRFLDLAENRRRKQRKEHISS</sequence>
<dbReference type="Gene3D" id="1.10.10.10">
    <property type="entry name" value="Winged helix-like DNA-binding domain superfamily/Winged helix DNA-binding domain"/>
    <property type="match status" value="1"/>
</dbReference>
<dbReference type="AlphaFoldDB" id="A0A915P1H2"/>
<dbReference type="InterPro" id="IPR036390">
    <property type="entry name" value="WH_DNA-bd_sf"/>
</dbReference>
<dbReference type="GO" id="GO:0006419">
    <property type="term" value="P:alanyl-tRNA aminoacylation"/>
    <property type="evidence" value="ECO:0007669"/>
    <property type="project" value="InterPro"/>
</dbReference>
<dbReference type="GO" id="GO:0000049">
    <property type="term" value="F:tRNA binding"/>
    <property type="evidence" value="ECO:0007669"/>
    <property type="project" value="UniProtKB-KW"/>
</dbReference>
<dbReference type="CDD" id="cd12291">
    <property type="entry name" value="RRM1_La"/>
    <property type="match status" value="1"/>
</dbReference>
<dbReference type="InterPro" id="IPR006630">
    <property type="entry name" value="La_HTH"/>
</dbReference>
<keyword evidence="5" id="KW-0547">Nucleotide-binding</keyword>
<keyword evidence="9" id="KW-0030">Aminoacyl-tRNA synthetase</keyword>
<dbReference type="InterPro" id="IPR012677">
    <property type="entry name" value="Nucleotide-bd_a/b_plait_sf"/>
</dbReference>
<dbReference type="SUPFAM" id="SSF54928">
    <property type="entry name" value="RNA-binding domain, RBD"/>
    <property type="match status" value="1"/>
</dbReference>
<dbReference type="PANTHER" id="PTHR11777:SF9">
    <property type="entry name" value="ALANINE--TRNA LIGASE, CYTOPLASMIC"/>
    <property type="match status" value="1"/>
</dbReference>
<evidence type="ECO:0000313" key="16">
    <source>
        <dbReference type="Proteomes" id="UP000887560"/>
    </source>
</evidence>
<dbReference type="SUPFAM" id="SSF101353">
    <property type="entry name" value="Putative anticodon-binding domain of alanyl-tRNA synthetase (AlaRS)"/>
    <property type="match status" value="1"/>
</dbReference>
<name>A0A915P1H2_9BILA</name>
<dbReference type="CDD" id="cd08028">
    <property type="entry name" value="LARP_3"/>
    <property type="match status" value="1"/>
</dbReference>
<dbReference type="PANTHER" id="PTHR11777">
    <property type="entry name" value="ALANYL-TRNA SYNTHETASE"/>
    <property type="match status" value="1"/>
</dbReference>
<dbReference type="Gene3D" id="3.30.70.330">
    <property type="match status" value="2"/>
</dbReference>
<feature type="domain" description="RRM" evidence="12">
    <location>
        <begin position="112"/>
        <end position="193"/>
    </location>
</feature>
<dbReference type="SUPFAM" id="SSF55681">
    <property type="entry name" value="Class II aaRS and biotin synthetases"/>
    <property type="match status" value="1"/>
</dbReference>
<dbReference type="Pfam" id="PF08777">
    <property type="entry name" value="RRM_3"/>
    <property type="match status" value="1"/>
</dbReference>
<proteinExistence type="inferred from homology"/>
<dbReference type="SMART" id="SM00715">
    <property type="entry name" value="LA"/>
    <property type="match status" value="1"/>
</dbReference>
<organism evidence="16 17">
    <name type="scientific">Meloidogyne floridensis</name>
    <dbReference type="NCBI Taxonomy" id="298350"/>
    <lineage>
        <taxon>Eukaryota</taxon>
        <taxon>Metazoa</taxon>
        <taxon>Ecdysozoa</taxon>
        <taxon>Nematoda</taxon>
        <taxon>Chromadorea</taxon>
        <taxon>Rhabditida</taxon>
        <taxon>Tylenchina</taxon>
        <taxon>Tylenchomorpha</taxon>
        <taxon>Tylenchoidea</taxon>
        <taxon>Meloidogynidae</taxon>
        <taxon>Meloidogyninae</taxon>
        <taxon>Meloidogyne</taxon>
    </lineage>
</organism>
<dbReference type="Proteomes" id="UP000887560">
    <property type="component" value="Unplaced"/>
</dbReference>
<evidence type="ECO:0000256" key="10">
    <source>
        <dbReference type="PROSITE-ProRule" id="PRU00332"/>
    </source>
</evidence>
<dbReference type="WBParaSite" id="scf7180000423283.g10575">
    <property type="protein sequence ID" value="scf7180000423283.g10575"/>
    <property type="gene ID" value="scf7180000423283.g10575"/>
</dbReference>
<dbReference type="GO" id="GO:0002161">
    <property type="term" value="F:aminoacyl-tRNA deacylase activity"/>
    <property type="evidence" value="ECO:0007669"/>
    <property type="project" value="TreeGrafter"/>
</dbReference>
<feature type="compositionally biased region" description="Basic and acidic residues" evidence="11">
    <location>
        <begin position="337"/>
        <end position="353"/>
    </location>
</feature>
<dbReference type="SUPFAM" id="SSF46785">
    <property type="entry name" value="Winged helix' DNA-binding domain"/>
    <property type="match status" value="1"/>
</dbReference>
<evidence type="ECO:0000259" key="12">
    <source>
        <dbReference type="PROSITE" id="PS50102"/>
    </source>
</evidence>
<dbReference type="GO" id="GO:0004813">
    <property type="term" value="F:alanine-tRNA ligase activity"/>
    <property type="evidence" value="ECO:0007669"/>
    <property type="project" value="UniProtKB-EC"/>
</dbReference>
<reference evidence="17" key="1">
    <citation type="submission" date="2022-11" db="UniProtKB">
        <authorList>
            <consortium name="WormBaseParasite"/>
        </authorList>
    </citation>
    <scope>IDENTIFICATION</scope>
</reference>